<dbReference type="GO" id="GO:0045337">
    <property type="term" value="P:farnesyl diphosphate biosynthetic process"/>
    <property type="evidence" value="ECO:0007669"/>
    <property type="project" value="TreeGrafter"/>
</dbReference>
<evidence type="ECO:0000256" key="13">
    <source>
        <dbReference type="ARBA" id="ARBA00049399"/>
    </source>
</evidence>
<dbReference type="GO" id="GO:0004337">
    <property type="term" value="F:(2E,6E)-farnesyl diphosphate synthase activity"/>
    <property type="evidence" value="ECO:0007669"/>
    <property type="project" value="UniProtKB-EC"/>
</dbReference>
<reference evidence="16" key="1">
    <citation type="submission" date="2025-08" db="UniProtKB">
        <authorList>
            <consortium name="Ensembl"/>
        </authorList>
    </citation>
    <scope>IDENTIFICATION</scope>
</reference>
<gene>
    <name evidence="16" type="primary">LOC101612095</name>
</gene>
<keyword evidence="15" id="KW-0732">Signal</keyword>
<evidence type="ECO:0000256" key="15">
    <source>
        <dbReference type="SAM" id="SignalP"/>
    </source>
</evidence>
<evidence type="ECO:0000313" key="17">
    <source>
        <dbReference type="Proteomes" id="UP000694385"/>
    </source>
</evidence>
<dbReference type="SUPFAM" id="SSF48576">
    <property type="entry name" value="Terpenoid synthases"/>
    <property type="match status" value="1"/>
</dbReference>
<dbReference type="InterPro" id="IPR000092">
    <property type="entry name" value="Polyprenyl_synt"/>
</dbReference>
<dbReference type="InterPro" id="IPR039702">
    <property type="entry name" value="FPS1-like"/>
</dbReference>
<dbReference type="GO" id="GO:0005737">
    <property type="term" value="C:cytoplasm"/>
    <property type="evidence" value="ECO:0007669"/>
    <property type="project" value="TreeGrafter"/>
</dbReference>
<feature type="signal peptide" evidence="15">
    <location>
        <begin position="1"/>
        <end position="21"/>
    </location>
</feature>
<dbReference type="PROSITE" id="PS00444">
    <property type="entry name" value="POLYPRENYL_SYNTHASE_2"/>
    <property type="match status" value="1"/>
</dbReference>
<dbReference type="AlphaFoldDB" id="A0A8C5L0C5"/>
<keyword evidence="6" id="KW-0460">Magnesium</keyword>
<comment type="catalytic activity">
    <reaction evidence="13">
        <text>isopentenyl diphosphate + (2E)-geranyl diphosphate = (2E,6E)-farnesyl diphosphate + diphosphate</text>
        <dbReference type="Rhea" id="RHEA:19361"/>
        <dbReference type="ChEBI" id="CHEBI:33019"/>
        <dbReference type="ChEBI" id="CHEBI:58057"/>
        <dbReference type="ChEBI" id="CHEBI:128769"/>
        <dbReference type="ChEBI" id="CHEBI:175763"/>
        <dbReference type="EC" id="2.5.1.10"/>
    </reaction>
</comment>
<comment type="cofactor">
    <cofactor evidence="1">
        <name>Mg(2+)</name>
        <dbReference type="ChEBI" id="CHEBI:18420"/>
    </cofactor>
</comment>
<protein>
    <recommendedName>
        <fullName evidence="11">Farnesyl pyrophosphate synthase</fullName>
    </recommendedName>
    <alternativeName>
        <fullName evidence="10">(2E,6E)-farnesyl diphosphate synthase</fullName>
    </alternativeName>
    <alternativeName>
        <fullName evidence="9">Dimethylallyltranstransferase</fullName>
    </alternativeName>
    <alternativeName>
        <fullName evidence="8">Farnesyl diphosphate synthase</fullName>
    </alternativeName>
    <alternativeName>
        <fullName evidence="7">Geranyltranstransferase</fullName>
    </alternativeName>
</protein>
<comment type="catalytic activity">
    <reaction evidence="12">
        <text>isopentenyl diphosphate + dimethylallyl diphosphate = (2E)-geranyl diphosphate + diphosphate</text>
        <dbReference type="Rhea" id="RHEA:22408"/>
        <dbReference type="ChEBI" id="CHEBI:33019"/>
        <dbReference type="ChEBI" id="CHEBI:57623"/>
        <dbReference type="ChEBI" id="CHEBI:58057"/>
        <dbReference type="ChEBI" id="CHEBI:128769"/>
        <dbReference type="EC" id="2.5.1.1"/>
    </reaction>
</comment>
<dbReference type="OMA" id="SSHEWID"/>
<dbReference type="GeneTree" id="ENSGT00900000141074"/>
<proteinExistence type="inferred from homology"/>
<name>A0A8C5L0C5_JACJA</name>
<evidence type="ECO:0000256" key="5">
    <source>
        <dbReference type="ARBA" id="ARBA00022723"/>
    </source>
</evidence>
<evidence type="ECO:0000256" key="11">
    <source>
        <dbReference type="ARBA" id="ARBA00034546"/>
    </source>
</evidence>
<dbReference type="Proteomes" id="UP000694385">
    <property type="component" value="Unassembled WGS sequence"/>
</dbReference>
<sequence>MPLSRWLRSLGVLLLLTPCWAPWERWLGSLRRPSVVLGCPVLGSWHSSARCWCHVWTEEPRAFCSSFRMNGNQKLDAYNQEKQDFIQHFSEIVKVLTEGELGHPETGDAISQLKEVLEYNLMEPSKQDASGLQRALTMGWCVELLQAFFLVSDEIMDSSLTLGGRSAGIKSQPYYLNLLVLFLQSSYQTKIGQTLDLITAPQGHVDLDKYTEKRYKSIVKYKTAFYSFYLPVAAARYMAGIDGEKEHANARKILLEMGEFFQVQDDYLDLFGDPSVTGKVGTDIQDNKCSWLVVQCLQWEELDLPAVFLKYEENSYSCLLHLMEQHAAPLLTAIFLELAKKIYKRKN</sequence>
<dbReference type="GO" id="GO:0046872">
    <property type="term" value="F:metal ion binding"/>
    <property type="evidence" value="ECO:0007669"/>
    <property type="project" value="UniProtKB-KW"/>
</dbReference>
<dbReference type="Ensembl" id="ENSJJAT00000023280.1">
    <property type="protein sequence ID" value="ENSJJAP00000016767.1"/>
    <property type="gene ID" value="ENSJJAG00000018522.1"/>
</dbReference>
<dbReference type="Gene3D" id="1.10.600.10">
    <property type="entry name" value="Farnesyl Diphosphate Synthase"/>
    <property type="match status" value="2"/>
</dbReference>
<evidence type="ECO:0000256" key="3">
    <source>
        <dbReference type="ARBA" id="ARBA00005035"/>
    </source>
</evidence>
<dbReference type="PANTHER" id="PTHR11525">
    <property type="entry name" value="FARNESYL-PYROPHOSPHATE SYNTHETASE"/>
    <property type="match status" value="1"/>
</dbReference>
<comment type="pathway">
    <text evidence="3">Isoprenoid biosynthesis; farnesyl diphosphate biosynthesis; farnesyl diphosphate from geranyl diphosphate and isopentenyl diphosphate: step 1/1.</text>
</comment>
<dbReference type="Pfam" id="PF00348">
    <property type="entry name" value="polyprenyl_synt"/>
    <property type="match status" value="1"/>
</dbReference>
<evidence type="ECO:0000256" key="14">
    <source>
        <dbReference type="RuleBase" id="RU004466"/>
    </source>
</evidence>
<evidence type="ECO:0000256" key="8">
    <source>
        <dbReference type="ARBA" id="ARBA00032424"/>
    </source>
</evidence>
<evidence type="ECO:0000256" key="4">
    <source>
        <dbReference type="ARBA" id="ARBA00022679"/>
    </source>
</evidence>
<evidence type="ECO:0000313" key="16">
    <source>
        <dbReference type="Ensembl" id="ENSJJAP00000016767.1"/>
    </source>
</evidence>
<accession>A0A8C5L0C5</accession>
<feature type="chain" id="PRO_5034632018" description="Farnesyl pyrophosphate synthase" evidence="15">
    <location>
        <begin position="22"/>
        <end position="347"/>
    </location>
</feature>
<dbReference type="GO" id="GO:0004161">
    <property type="term" value="F:dimethylallyltranstransferase activity"/>
    <property type="evidence" value="ECO:0007669"/>
    <property type="project" value="UniProtKB-EC"/>
</dbReference>
<evidence type="ECO:0000256" key="1">
    <source>
        <dbReference type="ARBA" id="ARBA00001946"/>
    </source>
</evidence>
<reference evidence="16" key="2">
    <citation type="submission" date="2025-09" db="UniProtKB">
        <authorList>
            <consortium name="Ensembl"/>
        </authorList>
    </citation>
    <scope>IDENTIFICATION</scope>
</reference>
<evidence type="ECO:0000256" key="10">
    <source>
        <dbReference type="ARBA" id="ARBA00032873"/>
    </source>
</evidence>
<evidence type="ECO:0000256" key="12">
    <source>
        <dbReference type="ARBA" id="ARBA00049291"/>
    </source>
</evidence>
<dbReference type="InterPro" id="IPR008949">
    <property type="entry name" value="Isoprenoid_synthase_dom_sf"/>
</dbReference>
<keyword evidence="17" id="KW-1185">Reference proteome</keyword>
<evidence type="ECO:0000256" key="2">
    <source>
        <dbReference type="ARBA" id="ARBA00004932"/>
    </source>
</evidence>
<dbReference type="InterPro" id="IPR033749">
    <property type="entry name" value="Polyprenyl_synt_CS"/>
</dbReference>
<keyword evidence="5" id="KW-0479">Metal-binding</keyword>
<evidence type="ECO:0000256" key="7">
    <source>
        <dbReference type="ARBA" id="ARBA00032380"/>
    </source>
</evidence>
<dbReference type="PANTHER" id="PTHR11525:SF0">
    <property type="entry name" value="FARNESYL PYROPHOSPHATE SYNTHASE"/>
    <property type="match status" value="1"/>
</dbReference>
<keyword evidence="4 14" id="KW-0808">Transferase</keyword>
<evidence type="ECO:0000256" key="9">
    <source>
        <dbReference type="ARBA" id="ARBA00032448"/>
    </source>
</evidence>
<comment type="similarity">
    <text evidence="14">Belongs to the FPP/GGPP synthase family.</text>
</comment>
<comment type="pathway">
    <text evidence="2">Isoprenoid biosynthesis; geranyl diphosphate biosynthesis; geranyl diphosphate from dimethylallyl diphosphate and isopentenyl diphosphate: step 1/1.</text>
</comment>
<evidence type="ECO:0000256" key="6">
    <source>
        <dbReference type="ARBA" id="ARBA00022842"/>
    </source>
</evidence>
<organism evidence="16 17">
    <name type="scientific">Jaculus jaculus</name>
    <name type="common">Lesser Egyptian jerboa</name>
    <dbReference type="NCBI Taxonomy" id="51337"/>
    <lineage>
        <taxon>Eukaryota</taxon>
        <taxon>Metazoa</taxon>
        <taxon>Chordata</taxon>
        <taxon>Craniata</taxon>
        <taxon>Vertebrata</taxon>
        <taxon>Euteleostomi</taxon>
        <taxon>Mammalia</taxon>
        <taxon>Eutheria</taxon>
        <taxon>Euarchontoglires</taxon>
        <taxon>Glires</taxon>
        <taxon>Rodentia</taxon>
        <taxon>Myomorpha</taxon>
        <taxon>Dipodoidea</taxon>
        <taxon>Dipodidae</taxon>
        <taxon>Dipodinae</taxon>
        <taxon>Jaculus</taxon>
    </lineage>
</organism>